<dbReference type="SMART" id="SM00822">
    <property type="entry name" value="PKS_KR"/>
    <property type="match status" value="1"/>
</dbReference>
<organism evidence="4 5">
    <name type="scientific">Rheinheimera maricola</name>
    <dbReference type="NCBI Taxonomy" id="2793282"/>
    <lineage>
        <taxon>Bacteria</taxon>
        <taxon>Pseudomonadati</taxon>
        <taxon>Pseudomonadota</taxon>
        <taxon>Gammaproteobacteria</taxon>
        <taxon>Chromatiales</taxon>
        <taxon>Chromatiaceae</taxon>
        <taxon>Rheinheimera</taxon>
    </lineage>
</organism>
<feature type="domain" description="Ketoreductase" evidence="3">
    <location>
        <begin position="2"/>
        <end position="196"/>
    </location>
</feature>
<dbReference type="Pfam" id="PF00106">
    <property type="entry name" value="adh_short"/>
    <property type="match status" value="1"/>
</dbReference>
<sequence>MKTIIVTGGTRGIGRAIVDMLVAKIQQNVPAVAQTRLVVTYRSGMAQADALAAELKDLGIDADIQQMDLADLSSVTAFVQHVTQTCGKADVLINNAGMTNDGSFLAMADADVASLIHTNLSGTIALTEQMVPLLQQAGCSSVIFMASAAGVYGKEGQVPYATTKGGIIGYSQLLARRFGRKRMYINAVAPGFIATDMVTALDPAMFEHTLNNASIGSMGTPADVANVVHSLLTPGYIQATTIKVDGGHLR</sequence>
<dbReference type="InterPro" id="IPR057326">
    <property type="entry name" value="KR_dom"/>
</dbReference>
<evidence type="ECO:0000313" key="4">
    <source>
        <dbReference type="EMBL" id="MBZ9613149.1"/>
    </source>
</evidence>
<comment type="caution">
    <text evidence="4">The sequence shown here is derived from an EMBL/GenBank/DDBJ whole genome shotgun (WGS) entry which is preliminary data.</text>
</comment>
<proteinExistence type="inferred from homology"/>
<dbReference type="PANTHER" id="PTHR42760:SF40">
    <property type="entry name" value="3-OXOACYL-[ACYL-CARRIER-PROTEIN] REDUCTASE, CHLOROPLASTIC"/>
    <property type="match status" value="1"/>
</dbReference>
<gene>
    <name evidence="4" type="ORF">I4W93_016285</name>
</gene>
<dbReference type="PANTHER" id="PTHR42760">
    <property type="entry name" value="SHORT-CHAIN DEHYDROGENASES/REDUCTASES FAMILY MEMBER"/>
    <property type="match status" value="1"/>
</dbReference>
<keyword evidence="5" id="KW-1185">Reference proteome</keyword>
<dbReference type="Gene3D" id="3.40.50.720">
    <property type="entry name" value="NAD(P)-binding Rossmann-like Domain"/>
    <property type="match status" value="1"/>
</dbReference>
<reference evidence="4 5" key="2">
    <citation type="submission" date="2021-08" db="EMBL/GenBank/DDBJ databases">
        <title>Rheinheimera aquimaris sp. nov., isolated from seawater of the East Sea in Korea.</title>
        <authorList>
            <person name="Kim K.H."/>
            <person name="Wenting R."/>
            <person name="Kim K.R."/>
            <person name="Jeon C.O."/>
        </authorList>
    </citation>
    <scope>NUCLEOTIDE SEQUENCE [LARGE SCALE GENOMIC DNA]</scope>
    <source>
        <strain evidence="4 5">MA-13</strain>
    </source>
</reference>
<dbReference type="RefSeq" id="WP_205311852.1">
    <property type="nucleotide sequence ID" value="NZ_JAERPS020000006.1"/>
</dbReference>
<evidence type="ECO:0000259" key="3">
    <source>
        <dbReference type="SMART" id="SM00822"/>
    </source>
</evidence>
<evidence type="ECO:0000256" key="1">
    <source>
        <dbReference type="ARBA" id="ARBA00006484"/>
    </source>
</evidence>
<dbReference type="Proteomes" id="UP000663814">
    <property type="component" value="Unassembled WGS sequence"/>
</dbReference>
<dbReference type="PROSITE" id="PS00061">
    <property type="entry name" value="ADH_SHORT"/>
    <property type="match status" value="1"/>
</dbReference>
<name>A0ABS7XC67_9GAMM</name>
<accession>A0ABS7XC67</accession>
<comment type="similarity">
    <text evidence="1 2">Belongs to the short-chain dehydrogenases/reductases (SDR) family.</text>
</comment>
<dbReference type="InterPro" id="IPR036291">
    <property type="entry name" value="NAD(P)-bd_dom_sf"/>
</dbReference>
<dbReference type="PRINTS" id="PR00080">
    <property type="entry name" value="SDRFAMILY"/>
</dbReference>
<dbReference type="InterPro" id="IPR020904">
    <property type="entry name" value="Sc_DH/Rdtase_CS"/>
</dbReference>
<evidence type="ECO:0000313" key="5">
    <source>
        <dbReference type="Proteomes" id="UP000663814"/>
    </source>
</evidence>
<reference evidence="4 5" key="1">
    <citation type="submission" date="2020-12" db="EMBL/GenBank/DDBJ databases">
        <authorList>
            <person name="Ruan W."/>
            <person name="Khan S.A."/>
            <person name="Jeon C.O."/>
        </authorList>
    </citation>
    <scope>NUCLEOTIDE SEQUENCE [LARGE SCALE GENOMIC DNA]</scope>
    <source>
        <strain evidence="4 5">MA-13</strain>
    </source>
</reference>
<dbReference type="SUPFAM" id="SSF51735">
    <property type="entry name" value="NAD(P)-binding Rossmann-fold domains"/>
    <property type="match status" value="1"/>
</dbReference>
<protein>
    <submittedName>
        <fullName evidence="4">SDR family NAD(P)-dependent oxidoreductase</fullName>
    </submittedName>
</protein>
<dbReference type="PRINTS" id="PR00081">
    <property type="entry name" value="GDHRDH"/>
</dbReference>
<dbReference type="EMBL" id="JAERPS020000006">
    <property type="protein sequence ID" value="MBZ9613149.1"/>
    <property type="molecule type" value="Genomic_DNA"/>
</dbReference>
<dbReference type="InterPro" id="IPR002347">
    <property type="entry name" value="SDR_fam"/>
</dbReference>
<evidence type="ECO:0000256" key="2">
    <source>
        <dbReference type="RuleBase" id="RU000363"/>
    </source>
</evidence>